<proteinExistence type="inferred from homology"/>
<dbReference type="PROSITE" id="PS51786">
    <property type="entry name" value="LON_PROTEOLYTIC"/>
    <property type="match status" value="1"/>
</dbReference>
<dbReference type="Gene3D" id="3.30.230.10">
    <property type="match status" value="1"/>
</dbReference>
<dbReference type="InterPro" id="IPR027417">
    <property type="entry name" value="P-loop_NTPase"/>
</dbReference>
<dbReference type="Proteomes" id="UP000561326">
    <property type="component" value="Unassembled WGS sequence"/>
</dbReference>
<comment type="caution">
    <text evidence="8">The sequence shown here is derived from an EMBL/GenBank/DDBJ whole genome shotgun (WGS) entry which is preliminary data.</text>
</comment>
<dbReference type="GO" id="GO:0030163">
    <property type="term" value="P:protein catabolic process"/>
    <property type="evidence" value="ECO:0007669"/>
    <property type="project" value="InterPro"/>
</dbReference>
<comment type="subunit">
    <text evidence="4">Homohexamer. Organized in a ring with a central cavity.</text>
</comment>
<keyword evidence="2 5" id="KW-0378">Hydrolase</keyword>
<comment type="catalytic activity">
    <reaction evidence="5">
        <text>Hydrolysis of proteins in presence of ATP.</text>
        <dbReference type="EC" id="3.4.21.53"/>
    </reaction>
</comment>
<dbReference type="PRINTS" id="PR00830">
    <property type="entry name" value="ENDOLAPTASE"/>
</dbReference>
<organism evidence="8 9">
    <name type="scientific">Aneurinibacillus aneurinilyticus</name>
    <name type="common">Bacillus aneurinolyticus</name>
    <dbReference type="NCBI Taxonomy" id="1391"/>
    <lineage>
        <taxon>Bacteria</taxon>
        <taxon>Bacillati</taxon>
        <taxon>Bacillota</taxon>
        <taxon>Bacilli</taxon>
        <taxon>Bacillales</taxon>
        <taxon>Paenibacillaceae</taxon>
        <taxon>Aneurinibacillus group</taxon>
        <taxon>Aneurinibacillus</taxon>
    </lineage>
</organism>
<evidence type="ECO:0000256" key="1">
    <source>
        <dbReference type="ARBA" id="ARBA00022670"/>
    </source>
</evidence>
<accession>A0A848D0Y6</accession>
<feature type="active site" evidence="5">
    <location>
        <position position="490"/>
    </location>
</feature>
<dbReference type="PROSITE" id="PS01046">
    <property type="entry name" value="LON_SER"/>
    <property type="match status" value="1"/>
</dbReference>
<dbReference type="PROSITE" id="PS00676">
    <property type="entry name" value="SIGMA54_INTERACT_2"/>
    <property type="match status" value="1"/>
</dbReference>
<protein>
    <recommendedName>
        <fullName evidence="5">endopeptidase La</fullName>
        <ecNumber evidence="5">3.4.21.53</ecNumber>
    </recommendedName>
</protein>
<dbReference type="SMART" id="SM00382">
    <property type="entry name" value="AAA"/>
    <property type="match status" value="1"/>
</dbReference>
<evidence type="ECO:0000256" key="4">
    <source>
        <dbReference type="ARBA" id="ARBA00026070"/>
    </source>
</evidence>
<dbReference type="InterPro" id="IPR008269">
    <property type="entry name" value="Lon_proteolytic"/>
</dbReference>
<dbReference type="InterPro" id="IPR020568">
    <property type="entry name" value="Ribosomal_Su5_D2-typ_SF"/>
</dbReference>
<dbReference type="GO" id="GO:0005524">
    <property type="term" value="F:ATP binding"/>
    <property type="evidence" value="ECO:0007669"/>
    <property type="project" value="InterPro"/>
</dbReference>
<dbReference type="InterPro" id="IPR014251">
    <property type="entry name" value="Spore_LonB"/>
</dbReference>
<keyword evidence="6" id="KW-0472">Membrane</keyword>
<dbReference type="EC" id="3.4.21.53" evidence="5"/>
<feature type="domain" description="Lon proteolytic" evidence="7">
    <location>
        <begin position="349"/>
        <end position="537"/>
    </location>
</feature>
<keyword evidence="1 5" id="KW-0645">Protease</keyword>
<feature type="active site" evidence="5">
    <location>
        <position position="447"/>
    </location>
</feature>
<sequence length="564" mass="61597">MNWTLLLTLIQVFFAVIIGMYFMSLLKNQRSSRTYVDRESRKEMEQLRKMRSVSLSEPLSEKTRPATLDDIVGQEDGIRALRAALCGPNPQHVIVYGPPGVGKTAAARVILEEAKKQSASPFNENALFTEIDATTARFDERGIADPLIGSVHDPIYQGAGAMGQAGIPQPKPGAVTKAHGGILFIDEIGELHPIQLNKLLKVLEDRKVFLESAYYSEENQQIPKHIHDIFQNGLPADFRLVGATTRTPDELPPAIRSRCLEIFFRSLVPSEVYKIAMNAVEKMKMEVEENAVEFLTRYATNGREAVNMIQIAAGIAITEQRNKIVRSDIEWVVNSSQKSPRPDKKVLGGTFVGLVNGLAIYGPNMGALLEIEVTAAKAPEPGTGTITITGVVDEEEMGGKGRTLRRKSMARGSLENVLTVLRLQGVNTLDYTLHVNFPGGIPIDGPSAGIAMATAIYSAITNQPIDNHVAMTGELSIHGTVKPIGGAVAKVEAARFAGVKKVLIPKDNWQDIFENMEGVQVIAVEHLDEVLKHAIVLQPEEQVQPLETALRQATEILNPSPTSI</sequence>
<evidence type="ECO:0000259" key="7">
    <source>
        <dbReference type="PROSITE" id="PS51786"/>
    </source>
</evidence>
<evidence type="ECO:0000256" key="6">
    <source>
        <dbReference type="SAM" id="Phobius"/>
    </source>
</evidence>
<dbReference type="CDD" id="cd00009">
    <property type="entry name" value="AAA"/>
    <property type="match status" value="1"/>
</dbReference>
<dbReference type="InterPro" id="IPR008268">
    <property type="entry name" value="Peptidase_S16_AS"/>
</dbReference>
<dbReference type="NCBIfam" id="TIGR02902">
    <property type="entry name" value="spore_lonB"/>
    <property type="match status" value="1"/>
</dbReference>
<dbReference type="Gene3D" id="3.40.50.300">
    <property type="entry name" value="P-loop containing nucleotide triphosphate hydrolases"/>
    <property type="match status" value="1"/>
</dbReference>
<dbReference type="InterPro" id="IPR027065">
    <property type="entry name" value="Lon_Prtase"/>
</dbReference>
<dbReference type="PANTHER" id="PTHR10046">
    <property type="entry name" value="ATP DEPENDENT LON PROTEASE FAMILY MEMBER"/>
    <property type="match status" value="1"/>
</dbReference>
<evidence type="ECO:0000256" key="3">
    <source>
        <dbReference type="ARBA" id="ARBA00022825"/>
    </source>
</evidence>
<dbReference type="RefSeq" id="WP_168975748.1">
    <property type="nucleotide sequence ID" value="NZ_CAMJCG010000040.1"/>
</dbReference>
<feature type="transmembrane region" description="Helical" evidence="6">
    <location>
        <begin position="6"/>
        <end position="26"/>
    </location>
</feature>
<evidence type="ECO:0000313" key="8">
    <source>
        <dbReference type="EMBL" id="NME99727.1"/>
    </source>
</evidence>
<dbReference type="InterPro" id="IPR025943">
    <property type="entry name" value="Sigma_54_int_dom_ATP-bd_2"/>
</dbReference>
<evidence type="ECO:0000313" key="9">
    <source>
        <dbReference type="Proteomes" id="UP000561326"/>
    </source>
</evidence>
<dbReference type="InterPro" id="IPR000523">
    <property type="entry name" value="Mg_chelatse_chII-like_cat_dom"/>
</dbReference>
<dbReference type="SUPFAM" id="SSF52540">
    <property type="entry name" value="P-loop containing nucleoside triphosphate hydrolases"/>
    <property type="match status" value="1"/>
</dbReference>
<dbReference type="Pfam" id="PF01078">
    <property type="entry name" value="Mg_chelatase"/>
    <property type="match status" value="1"/>
</dbReference>
<dbReference type="EMBL" id="JABAGO010000033">
    <property type="protein sequence ID" value="NME99727.1"/>
    <property type="molecule type" value="Genomic_DNA"/>
</dbReference>
<dbReference type="InterPro" id="IPR014721">
    <property type="entry name" value="Ribsml_uS5_D2-typ_fold_subgr"/>
</dbReference>
<dbReference type="InterPro" id="IPR003593">
    <property type="entry name" value="AAA+_ATPase"/>
</dbReference>
<name>A0A848D0Y6_ANEAE</name>
<evidence type="ECO:0000256" key="5">
    <source>
        <dbReference type="PROSITE-ProRule" id="PRU01122"/>
    </source>
</evidence>
<dbReference type="Pfam" id="PF05362">
    <property type="entry name" value="Lon_C"/>
    <property type="match status" value="1"/>
</dbReference>
<dbReference type="AlphaFoldDB" id="A0A848D0Y6"/>
<keyword evidence="3 5" id="KW-0720">Serine protease</keyword>
<keyword evidence="6" id="KW-1133">Transmembrane helix</keyword>
<dbReference type="GO" id="GO:0004176">
    <property type="term" value="F:ATP-dependent peptidase activity"/>
    <property type="evidence" value="ECO:0007669"/>
    <property type="project" value="UniProtKB-UniRule"/>
</dbReference>
<gene>
    <name evidence="8" type="primary">lonB</name>
    <name evidence="8" type="ORF">HF838_15950</name>
</gene>
<keyword evidence="6" id="KW-0812">Transmembrane</keyword>
<dbReference type="SUPFAM" id="SSF54211">
    <property type="entry name" value="Ribosomal protein S5 domain 2-like"/>
    <property type="match status" value="1"/>
</dbReference>
<dbReference type="GO" id="GO:0004252">
    <property type="term" value="F:serine-type endopeptidase activity"/>
    <property type="evidence" value="ECO:0007669"/>
    <property type="project" value="UniProtKB-UniRule"/>
</dbReference>
<reference evidence="8 9" key="1">
    <citation type="submission" date="2020-04" db="EMBL/GenBank/DDBJ databases">
        <authorList>
            <person name="Hitch T.C.A."/>
            <person name="Wylensek D."/>
            <person name="Clavel T."/>
        </authorList>
    </citation>
    <scope>NUCLEOTIDE SEQUENCE [LARGE SCALE GENOMIC DNA]</scope>
    <source>
        <strain evidence="8 9">WB01_D5_05</strain>
    </source>
</reference>
<evidence type="ECO:0000256" key="2">
    <source>
        <dbReference type="ARBA" id="ARBA00022801"/>
    </source>
</evidence>
<comment type="similarity">
    <text evidence="5">Belongs to the peptidase S16 family.</text>
</comment>
<dbReference type="GO" id="GO:0006508">
    <property type="term" value="P:proteolysis"/>
    <property type="evidence" value="ECO:0007669"/>
    <property type="project" value="UniProtKB-KW"/>
</dbReference>